<keyword evidence="3" id="KW-1185">Reference proteome</keyword>
<dbReference type="OrthoDB" id="3898179at2759"/>
<name>A0A9P4QJD8_9PEZI</name>
<dbReference type="EMBL" id="MU003766">
    <property type="protein sequence ID" value="KAF2726004.1"/>
    <property type="molecule type" value="Genomic_DNA"/>
</dbReference>
<feature type="compositionally biased region" description="Low complexity" evidence="1">
    <location>
        <begin position="316"/>
        <end position="341"/>
    </location>
</feature>
<proteinExistence type="predicted"/>
<comment type="caution">
    <text evidence="2">The sequence shown here is derived from an EMBL/GenBank/DDBJ whole genome shotgun (WGS) entry which is preliminary data.</text>
</comment>
<evidence type="ECO:0000256" key="1">
    <source>
        <dbReference type="SAM" id="MobiDB-lite"/>
    </source>
</evidence>
<dbReference type="PANTHER" id="PTHR16469:SF27">
    <property type="entry name" value="UBIQUITIN-ASSOCIATED AND SH3 DOMAIN-CONTAINING BA-RELATED"/>
    <property type="match status" value="1"/>
</dbReference>
<protein>
    <recommendedName>
        <fullName evidence="4">Phosphoglycerate mutase-like protein</fullName>
    </recommendedName>
</protein>
<reference evidence="2" key="1">
    <citation type="journal article" date="2020" name="Stud. Mycol.">
        <title>101 Dothideomycetes genomes: a test case for predicting lifestyles and emergence of pathogens.</title>
        <authorList>
            <person name="Haridas S."/>
            <person name="Albert R."/>
            <person name="Binder M."/>
            <person name="Bloem J."/>
            <person name="Labutti K."/>
            <person name="Salamov A."/>
            <person name="Andreopoulos B."/>
            <person name="Baker S."/>
            <person name="Barry K."/>
            <person name="Bills G."/>
            <person name="Bluhm B."/>
            <person name="Cannon C."/>
            <person name="Castanera R."/>
            <person name="Culley D."/>
            <person name="Daum C."/>
            <person name="Ezra D."/>
            <person name="Gonzalez J."/>
            <person name="Henrissat B."/>
            <person name="Kuo A."/>
            <person name="Liang C."/>
            <person name="Lipzen A."/>
            <person name="Lutzoni F."/>
            <person name="Magnuson J."/>
            <person name="Mondo S."/>
            <person name="Nolan M."/>
            <person name="Ohm R."/>
            <person name="Pangilinan J."/>
            <person name="Park H.-J."/>
            <person name="Ramirez L."/>
            <person name="Alfaro M."/>
            <person name="Sun H."/>
            <person name="Tritt A."/>
            <person name="Yoshinaga Y."/>
            <person name="Zwiers L.-H."/>
            <person name="Turgeon B."/>
            <person name="Goodwin S."/>
            <person name="Spatafora J."/>
            <person name="Crous P."/>
            <person name="Grigoriev I."/>
        </authorList>
    </citation>
    <scope>NUCLEOTIDE SEQUENCE</scope>
    <source>
        <strain evidence="2">CBS 116435</strain>
    </source>
</reference>
<evidence type="ECO:0008006" key="4">
    <source>
        <dbReference type="Google" id="ProtNLM"/>
    </source>
</evidence>
<dbReference type="AlphaFoldDB" id="A0A9P4QJD8"/>
<organism evidence="2 3">
    <name type="scientific">Polychaeton citri CBS 116435</name>
    <dbReference type="NCBI Taxonomy" id="1314669"/>
    <lineage>
        <taxon>Eukaryota</taxon>
        <taxon>Fungi</taxon>
        <taxon>Dikarya</taxon>
        <taxon>Ascomycota</taxon>
        <taxon>Pezizomycotina</taxon>
        <taxon>Dothideomycetes</taxon>
        <taxon>Dothideomycetidae</taxon>
        <taxon>Capnodiales</taxon>
        <taxon>Capnodiaceae</taxon>
        <taxon>Polychaeton</taxon>
    </lineage>
</organism>
<feature type="compositionally biased region" description="Polar residues" evidence="1">
    <location>
        <begin position="221"/>
        <end position="239"/>
    </location>
</feature>
<sequence>MVKQPAVIIIARHGARLDAADNQWHLHTPTPYDPPLTYGGWNQCRALGQRIESLLQAREDSINATTNEPLPPASKQERKRKRKHKVVIHSSPFTRCLQTSVAIAAGLSAHQPAIETLPRPRTPSTMHSASPRMKAQEAVIGSIGGLPSISEPLRDLTHELARKRQLEEQRSKAGVNKRHRRTKLRVDAFLGEWLNPSYFENIMHPPQSELMVAGAKGELTQNEPLDSYTPTIGTPHSMASSSLWGGGRSVRSSSVSSRESTLDGLSELAEQLPPPQQGRKSRHNSLESNGTSGGRIQGSGRNKAAGRNGRPGGSGQNSLQPLSSFQPSKQQQQQTLSETPLSSSNLLQQPFNFVPYTPPTPNWAISPSDPIPRGYVTHAREACSSIDFQWDSSRPPQNWGDGGEYGEEWSALHRRFRRGLNHMVHWYAQHNADDRGEDALGFEQAEKQRRDEELAEDGADDDEDEDLVVVLVTHGAGCNALIGALTGQPVLLDVGMASLTMAVRRPDAPNFLPPLEPGQEPNIFGHRRRSSINLGLSEIYEMKLVASSEHLRPGTDPSR</sequence>
<dbReference type="SMART" id="SM00855">
    <property type="entry name" value="PGAM"/>
    <property type="match status" value="1"/>
</dbReference>
<dbReference type="InterPro" id="IPR029033">
    <property type="entry name" value="His_PPase_superfam"/>
</dbReference>
<feature type="compositionally biased region" description="Low complexity" evidence="1">
    <location>
        <begin position="249"/>
        <end position="259"/>
    </location>
</feature>
<dbReference type="CDD" id="cd07040">
    <property type="entry name" value="HP"/>
    <property type="match status" value="1"/>
</dbReference>
<accession>A0A9P4QJD8</accession>
<evidence type="ECO:0000313" key="3">
    <source>
        <dbReference type="Proteomes" id="UP000799441"/>
    </source>
</evidence>
<evidence type="ECO:0000313" key="2">
    <source>
        <dbReference type="EMBL" id="KAF2726004.1"/>
    </source>
</evidence>
<gene>
    <name evidence="2" type="ORF">K431DRAFT_214718</name>
</gene>
<dbReference type="InterPro" id="IPR013078">
    <property type="entry name" value="His_Pase_superF_clade-1"/>
</dbReference>
<feature type="non-terminal residue" evidence="2">
    <location>
        <position position="559"/>
    </location>
</feature>
<feature type="region of interest" description="Disordered" evidence="1">
    <location>
        <begin position="62"/>
        <end position="83"/>
    </location>
</feature>
<dbReference type="PANTHER" id="PTHR16469">
    <property type="entry name" value="UBIQUITIN-ASSOCIATED AND SH3 DOMAIN-CONTAINING BA-RELATED"/>
    <property type="match status" value="1"/>
</dbReference>
<dbReference type="SUPFAM" id="SSF53254">
    <property type="entry name" value="Phosphoglycerate mutase-like"/>
    <property type="match status" value="1"/>
</dbReference>
<dbReference type="Gene3D" id="3.40.50.1240">
    <property type="entry name" value="Phosphoglycerate mutase-like"/>
    <property type="match status" value="2"/>
</dbReference>
<dbReference type="InterPro" id="IPR051710">
    <property type="entry name" value="Phosphatase_SH3-domain"/>
</dbReference>
<dbReference type="Proteomes" id="UP000799441">
    <property type="component" value="Unassembled WGS sequence"/>
</dbReference>
<feature type="region of interest" description="Disordered" evidence="1">
    <location>
        <begin position="221"/>
        <end position="341"/>
    </location>
</feature>